<gene>
    <name evidence="1" type="ORF">CRV12_02380</name>
</gene>
<evidence type="ECO:0000313" key="1">
    <source>
        <dbReference type="EMBL" id="PPI87821.1"/>
    </source>
</evidence>
<dbReference type="OrthoDB" id="6504948at2"/>
<organism evidence="1 2">
    <name type="scientific">Candidatus Pantoea edessiphila</name>
    <dbReference type="NCBI Taxonomy" id="2044610"/>
    <lineage>
        <taxon>Bacteria</taxon>
        <taxon>Pseudomonadati</taxon>
        <taxon>Pseudomonadota</taxon>
        <taxon>Gammaproteobacteria</taxon>
        <taxon>Enterobacterales</taxon>
        <taxon>Erwiniaceae</taxon>
        <taxon>Pantoea</taxon>
    </lineage>
</organism>
<reference evidence="1 2" key="1">
    <citation type="journal article" date="2018" name="Genome Biol. Evol.">
        <title>Cladogenesis and Genomic Streamlining in Extracellular Endosymbionts of Tropical Stink Bugs.</title>
        <authorList>
            <person name="Otero-Bravo A."/>
            <person name="Goffredi S."/>
            <person name="Sabree Z.L."/>
        </authorList>
    </citation>
    <scope>NUCLEOTIDE SEQUENCE [LARGE SCALE GENOMIC DNA]</scope>
    <source>
        <strain evidence="1 2">SoEE</strain>
    </source>
</reference>
<name>A0A2P5SZR2_9GAMM</name>
<protein>
    <recommendedName>
        <fullName evidence="3">Cell division protein FtsH</fullName>
    </recommendedName>
</protein>
<comment type="caution">
    <text evidence="1">The sequence shown here is derived from an EMBL/GenBank/DDBJ whole genome shotgun (WGS) entry which is preliminary data.</text>
</comment>
<dbReference type="Pfam" id="PF13997">
    <property type="entry name" value="YqjK"/>
    <property type="match status" value="1"/>
</dbReference>
<dbReference type="RefSeq" id="WP_136131066.1">
    <property type="nucleotide sequence ID" value="NZ_PDKT01000003.1"/>
</dbReference>
<dbReference type="EMBL" id="PDKT01000003">
    <property type="protein sequence ID" value="PPI87821.1"/>
    <property type="molecule type" value="Genomic_DNA"/>
</dbReference>
<sequence length="103" mass="12620">MHYQKRRILINLICSEIHNQRVNLSKLKSELMLKTKKYDNCWLTLLDMQKYLLIGTSILAIWSTRARKFNSLIRLMRYGFGLWNVWKTIRSFKETFFKKYLLR</sequence>
<dbReference type="InterPro" id="IPR025612">
    <property type="entry name" value="YqjK"/>
</dbReference>
<accession>A0A2P5SZR2</accession>
<evidence type="ECO:0008006" key="3">
    <source>
        <dbReference type="Google" id="ProtNLM"/>
    </source>
</evidence>
<evidence type="ECO:0000313" key="2">
    <source>
        <dbReference type="Proteomes" id="UP000296153"/>
    </source>
</evidence>
<dbReference type="Proteomes" id="UP000296153">
    <property type="component" value="Unassembled WGS sequence"/>
</dbReference>
<dbReference type="AlphaFoldDB" id="A0A2P5SZR2"/>
<proteinExistence type="predicted"/>